<dbReference type="Proteomes" id="UP000550501">
    <property type="component" value="Unassembled WGS sequence"/>
</dbReference>
<name>A0A839Q9X3_MYCIR</name>
<dbReference type="InterPro" id="IPR049449">
    <property type="entry name" value="TesB_ACOT8-like_N"/>
</dbReference>
<evidence type="ECO:0000259" key="3">
    <source>
        <dbReference type="Pfam" id="PF13622"/>
    </source>
</evidence>
<dbReference type="PANTHER" id="PTHR11066:SF34">
    <property type="entry name" value="ACYL-COENZYME A THIOESTERASE 8"/>
    <property type="match status" value="1"/>
</dbReference>
<dbReference type="GO" id="GO:0047617">
    <property type="term" value="F:fatty acyl-CoA hydrolase activity"/>
    <property type="evidence" value="ECO:0007669"/>
    <property type="project" value="InterPro"/>
</dbReference>
<dbReference type="AlphaFoldDB" id="A0A839Q9X3"/>
<evidence type="ECO:0000313" key="6">
    <source>
        <dbReference type="Proteomes" id="UP000550501"/>
    </source>
</evidence>
<comment type="similarity">
    <text evidence="1">Belongs to the C/M/P thioester hydrolase family.</text>
</comment>
<dbReference type="CDD" id="cd03445">
    <property type="entry name" value="Thioesterase_II_repeat2"/>
    <property type="match status" value="1"/>
</dbReference>
<comment type="caution">
    <text evidence="5">The sequence shown here is derived from an EMBL/GenBank/DDBJ whole genome shotgun (WGS) entry which is preliminary data.</text>
</comment>
<organism evidence="5 6">
    <name type="scientific">Mycolicibacterium iranicum</name>
    <name type="common">Mycobacterium iranicum</name>
    <dbReference type="NCBI Taxonomy" id="912594"/>
    <lineage>
        <taxon>Bacteria</taxon>
        <taxon>Bacillati</taxon>
        <taxon>Actinomycetota</taxon>
        <taxon>Actinomycetes</taxon>
        <taxon>Mycobacteriales</taxon>
        <taxon>Mycobacteriaceae</taxon>
        <taxon>Mycolicibacterium</taxon>
    </lineage>
</organism>
<dbReference type="InterPro" id="IPR029069">
    <property type="entry name" value="HotDog_dom_sf"/>
</dbReference>
<dbReference type="GO" id="GO:0006637">
    <property type="term" value="P:acyl-CoA metabolic process"/>
    <property type="evidence" value="ECO:0007669"/>
    <property type="project" value="InterPro"/>
</dbReference>
<dbReference type="Pfam" id="PF20789">
    <property type="entry name" value="4HBT_3C"/>
    <property type="match status" value="1"/>
</dbReference>
<dbReference type="GO" id="GO:0009062">
    <property type="term" value="P:fatty acid catabolic process"/>
    <property type="evidence" value="ECO:0007669"/>
    <property type="project" value="TreeGrafter"/>
</dbReference>
<accession>A0A839Q9X3</accession>
<feature type="domain" description="Acyl-CoA thioesterase-like C-terminal" evidence="4">
    <location>
        <begin position="134"/>
        <end position="261"/>
    </location>
</feature>
<evidence type="ECO:0000256" key="1">
    <source>
        <dbReference type="ARBA" id="ARBA00006538"/>
    </source>
</evidence>
<dbReference type="Pfam" id="PF13622">
    <property type="entry name" value="4HBT_3"/>
    <property type="match status" value="1"/>
</dbReference>
<evidence type="ECO:0000259" key="4">
    <source>
        <dbReference type="Pfam" id="PF20789"/>
    </source>
</evidence>
<dbReference type="SUPFAM" id="SSF54637">
    <property type="entry name" value="Thioesterase/thiol ester dehydrase-isomerase"/>
    <property type="match status" value="2"/>
</dbReference>
<dbReference type="InterPro" id="IPR049450">
    <property type="entry name" value="ACOT8-like_C"/>
</dbReference>
<dbReference type="EMBL" id="JACHVU010000003">
    <property type="protein sequence ID" value="MBB2990042.1"/>
    <property type="molecule type" value="Genomic_DNA"/>
</dbReference>
<dbReference type="InterPro" id="IPR003703">
    <property type="entry name" value="Acyl_CoA_thio"/>
</dbReference>
<dbReference type="InterPro" id="IPR042171">
    <property type="entry name" value="Acyl-CoA_hotdog"/>
</dbReference>
<feature type="domain" description="Acyl-CoA thioesterase-like N-terminal HotDog" evidence="3">
    <location>
        <begin position="26"/>
        <end position="110"/>
    </location>
</feature>
<gene>
    <name evidence="5" type="ORF">FHR72_001510</name>
</gene>
<dbReference type="Gene3D" id="2.40.160.210">
    <property type="entry name" value="Acyl-CoA thioesterase, double hotdog domain"/>
    <property type="match status" value="1"/>
</dbReference>
<keyword evidence="2" id="KW-0378">Hydrolase</keyword>
<evidence type="ECO:0000313" key="5">
    <source>
        <dbReference type="EMBL" id="MBB2990042.1"/>
    </source>
</evidence>
<proteinExistence type="inferred from homology"/>
<protein>
    <submittedName>
        <fullName evidence="5">Acyl-CoA thioesterase II</fullName>
    </submittedName>
</protein>
<dbReference type="RefSeq" id="WP_183467318.1">
    <property type="nucleotide sequence ID" value="NZ_JACHVU010000003.1"/>
</dbReference>
<dbReference type="PANTHER" id="PTHR11066">
    <property type="entry name" value="ACYL-COA THIOESTERASE"/>
    <property type="match status" value="1"/>
</dbReference>
<reference evidence="5 6" key="1">
    <citation type="submission" date="2020-08" db="EMBL/GenBank/DDBJ databases">
        <title>The Agave Microbiome: Exploring the role of microbial communities in plant adaptations to desert environments.</title>
        <authorList>
            <person name="Partida-Martinez L.P."/>
        </authorList>
    </citation>
    <scope>NUCLEOTIDE SEQUENCE [LARGE SCALE GENOMIC DNA]</scope>
    <source>
        <strain evidence="5 6">AT2.18</strain>
    </source>
</reference>
<dbReference type="CDD" id="cd03444">
    <property type="entry name" value="Thioesterase_II_repeat1"/>
    <property type="match status" value="1"/>
</dbReference>
<keyword evidence="6" id="KW-1185">Reference proteome</keyword>
<sequence length="264" mass="28906">MTGVNSSWIAQLLRFDRRGDTFVTSPPPAGPGPRLFGGMIAAQSLGAAGATVDPGKLPQSLHLYFVRGGRYGVDVELHVERTRDGRSFDTRRVTAVQQDAVILEMIASFHSPEPGADEYPTPAPSLDLAAAVAKEPDIEYAARFDIRTRPEDDSIFAVPPFWIRTRETIEDDPLIRACTLTFMSDFGPVPVARPSGASLEPGLGYAASLDHSVWFHRPYVPHDWHRYEVHPLNVGDCRGLVHGSLYSSAGALIATTTQEALWRV</sequence>
<evidence type="ECO:0000256" key="2">
    <source>
        <dbReference type="ARBA" id="ARBA00022801"/>
    </source>
</evidence>